<dbReference type="Gene3D" id="3.30.1870.10">
    <property type="entry name" value="EreA-like, domain 2"/>
    <property type="match status" value="1"/>
</dbReference>
<dbReference type="Pfam" id="PF05139">
    <property type="entry name" value="Erythro_esteras"/>
    <property type="match status" value="1"/>
</dbReference>
<dbReference type="Proteomes" id="UP000237846">
    <property type="component" value="Unassembled WGS sequence"/>
</dbReference>
<dbReference type="GO" id="GO:0046677">
    <property type="term" value="P:response to antibiotic"/>
    <property type="evidence" value="ECO:0007669"/>
    <property type="project" value="InterPro"/>
</dbReference>
<comment type="caution">
    <text evidence="2">The sequence shown here is derived from an EMBL/GenBank/DDBJ whole genome shotgun (WGS) entry which is preliminary data.</text>
</comment>
<keyword evidence="3" id="KW-1185">Reference proteome</keyword>
<dbReference type="SUPFAM" id="SSF159501">
    <property type="entry name" value="EreA/ChaN-like"/>
    <property type="match status" value="1"/>
</dbReference>
<feature type="region of interest" description="Disordered" evidence="1">
    <location>
        <begin position="1"/>
        <end position="22"/>
    </location>
</feature>
<reference evidence="2 3" key="1">
    <citation type="submission" date="2018-03" db="EMBL/GenBank/DDBJ databases">
        <title>Genomic Encyclopedia of Archaeal and Bacterial Type Strains, Phase II (KMG-II): from individual species to whole genera.</title>
        <authorList>
            <person name="Goeker M."/>
        </authorList>
    </citation>
    <scope>NUCLEOTIDE SEQUENCE [LARGE SCALE GENOMIC DNA]</scope>
    <source>
        <strain evidence="2 3">DSM 45601</strain>
    </source>
</reference>
<dbReference type="InterPro" id="IPR052036">
    <property type="entry name" value="Hydrolase/PRTase-associated"/>
</dbReference>
<evidence type="ECO:0000256" key="1">
    <source>
        <dbReference type="SAM" id="MobiDB-lite"/>
    </source>
</evidence>
<dbReference type="Gene3D" id="3.40.1660.10">
    <property type="entry name" value="EreA-like (biosynthetic domain)"/>
    <property type="match status" value="1"/>
</dbReference>
<sequence length="455" mass="47536">MSEPRPEGRPRPAGPAPAAPDRLSGAAVIPLATLDPAAPLDDLGWLDAVAGDARVVAIGESAHYNAETYRLRHRLLRYLVERHGFGAYAMETGFTEGWTADAWVRGAGSAPDRLGEVLARGVTSLMGLWTQMGDHLEWMRGRNRTAASPVGFYGIDLGGSNVSLLPSLDAALGYLAAADPGFGPDPAIRAAAASFAVPSAFSAGAALAGYGRLAPEAKDALTAGLARLTARMTALGPDYRRRTSAEDYERALRSLRHAAAIDTLVRALSGGEPQAGTNLREAAIADTVEWILGREDRIVLAAHNGHVQRWYSAVPGMPAFASAGLRLAERLGGDYRVIGVTSGTGRTLNTGPGFHAGELFTEQPAPRPGSLDALMAASHDGAFATDLRRLAPADTAAVRAAGEQRHGGYYAEADAIAAFDAIVHLPRVTAAEPDRAALAHAPAEVQEAFSAHLGG</sequence>
<dbReference type="EMBL" id="PVZC01000001">
    <property type="protein sequence ID" value="PRY02440.1"/>
    <property type="molecule type" value="Genomic_DNA"/>
</dbReference>
<accession>A0A2T0QEX2</accession>
<dbReference type="CDD" id="cd14728">
    <property type="entry name" value="Ere-like"/>
    <property type="match status" value="1"/>
</dbReference>
<gene>
    <name evidence="2" type="ORF">CLV72_1011042</name>
</gene>
<organism evidence="2 3">
    <name type="scientific">Allonocardiopsis opalescens</name>
    <dbReference type="NCBI Taxonomy" id="1144618"/>
    <lineage>
        <taxon>Bacteria</taxon>
        <taxon>Bacillati</taxon>
        <taxon>Actinomycetota</taxon>
        <taxon>Actinomycetes</taxon>
        <taxon>Streptosporangiales</taxon>
        <taxon>Allonocardiopsis</taxon>
    </lineage>
</organism>
<dbReference type="PANTHER" id="PTHR31299">
    <property type="entry name" value="ESTERASE, PUTATIVE (AFU_ORTHOLOGUE AFUA_1G05850)-RELATED"/>
    <property type="match status" value="1"/>
</dbReference>
<name>A0A2T0QEX2_9ACTN</name>
<protein>
    <submittedName>
        <fullName evidence="2">Erythromycin esterase</fullName>
    </submittedName>
</protein>
<dbReference type="RefSeq" id="WP_106240015.1">
    <property type="nucleotide sequence ID" value="NZ_PVZC01000001.1"/>
</dbReference>
<evidence type="ECO:0000313" key="3">
    <source>
        <dbReference type="Proteomes" id="UP000237846"/>
    </source>
</evidence>
<dbReference type="AlphaFoldDB" id="A0A2T0QEX2"/>
<dbReference type="OrthoDB" id="9810066at2"/>
<dbReference type="Gene3D" id="1.20.1440.30">
    <property type="entry name" value="Biosynthetic Protein domain"/>
    <property type="match status" value="1"/>
</dbReference>
<dbReference type="PANTHER" id="PTHR31299:SF0">
    <property type="entry name" value="ESTERASE, PUTATIVE (AFU_ORTHOLOGUE AFUA_1G05850)-RELATED"/>
    <property type="match status" value="1"/>
</dbReference>
<evidence type="ECO:0000313" key="2">
    <source>
        <dbReference type="EMBL" id="PRY02440.1"/>
    </source>
</evidence>
<proteinExistence type="predicted"/>
<dbReference type="InterPro" id="IPR007815">
    <property type="entry name" value="Emycin_Estase"/>
</dbReference>
<feature type="compositionally biased region" description="Basic and acidic residues" evidence="1">
    <location>
        <begin position="1"/>
        <end position="10"/>
    </location>
</feature>